<dbReference type="GeneID" id="28977937"/>
<feature type="domain" description="Tyrosine specific protein phosphatases" evidence="3">
    <location>
        <begin position="526"/>
        <end position="604"/>
    </location>
</feature>
<protein>
    <recommendedName>
        <fullName evidence="3">Tyrosine specific protein phosphatases domain-containing protein</fullName>
    </recommendedName>
</protein>
<reference evidence="4 5" key="1">
    <citation type="journal article" date="2015" name="Front. Microbiol.">
        <title>Genome sequence of the plant growth promoting endophytic yeast Rhodotorula graminis WP1.</title>
        <authorList>
            <person name="Firrincieli A."/>
            <person name="Otillar R."/>
            <person name="Salamov A."/>
            <person name="Schmutz J."/>
            <person name="Khan Z."/>
            <person name="Redman R.S."/>
            <person name="Fleck N.D."/>
            <person name="Lindquist E."/>
            <person name="Grigoriev I.V."/>
            <person name="Doty S.L."/>
        </authorList>
    </citation>
    <scope>NUCLEOTIDE SEQUENCE [LARGE SCALE GENOMIC DNA]</scope>
    <source>
        <strain evidence="4 5">WP1</strain>
    </source>
</reference>
<dbReference type="SUPFAM" id="SSF52799">
    <property type="entry name" value="(Phosphotyrosine protein) phosphatases II"/>
    <property type="match status" value="1"/>
</dbReference>
<evidence type="ECO:0000313" key="5">
    <source>
        <dbReference type="Proteomes" id="UP000053890"/>
    </source>
</evidence>
<dbReference type="AlphaFoldDB" id="A0A0P9GK34"/>
<dbReference type="PROSITE" id="PS50056">
    <property type="entry name" value="TYR_PHOSPHATASE_2"/>
    <property type="match status" value="1"/>
</dbReference>
<gene>
    <name evidence="4" type="ORF">RHOBADRAFT_54767</name>
</gene>
<evidence type="ECO:0000259" key="3">
    <source>
        <dbReference type="PROSITE" id="PS50056"/>
    </source>
</evidence>
<feature type="compositionally biased region" description="Basic and acidic residues" evidence="2">
    <location>
        <begin position="60"/>
        <end position="74"/>
    </location>
</feature>
<dbReference type="RefSeq" id="XP_018269608.1">
    <property type="nucleotide sequence ID" value="XM_018417489.1"/>
</dbReference>
<dbReference type="Pfam" id="PF22784">
    <property type="entry name" value="PTP-SAK"/>
    <property type="match status" value="1"/>
</dbReference>
<dbReference type="InterPro" id="IPR050561">
    <property type="entry name" value="PTP"/>
</dbReference>
<feature type="compositionally biased region" description="Low complexity" evidence="2">
    <location>
        <begin position="199"/>
        <end position="253"/>
    </location>
</feature>
<name>A0A0P9GK34_RHOGW</name>
<evidence type="ECO:0000256" key="2">
    <source>
        <dbReference type="SAM" id="MobiDB-lite"/>
    </source>
</evidence>
<dbReference type="InterPro" id="IPR029021">
    <property type="entry name" value="Prot-tyrosine_phosphatase-like"/>
</dbReference>
<dbReference type="OrthoDB" id="266663at2759"/>
<proteinExistence type="predicted"/>
<feature type="region of interest" description="Disordered" evidence="2">
    <location>
        <begin position="60"/>
        <end position="88"/>
    </location>
</feature>
<dbReference type="InterPro" id="IPR057023">
    <property type="entry name" value="PTP-SAK"/>
</dbReference>
<dbReference type="STRING" id="578459.A0A0P9GK34"/>
<dbReference type="InterPro" id="IPR000387">
    <property type="entry name" value="Tyr_Pase_dom"/>
</dbReference>
<feature type="region of interest" description="Disordered" evidence="2">
    <location>
        <begin position="10"/>
        <end position="41"/>
    </location>
</feature>
<keyword evidence="1" id="KW-0378">Hydrolase</keyword>
<dbReference type="Proteomes" id="UP000053890">
    <property type="component" value="Unassembled WGS sequence"/>
</dbReference>
<organism evidence="4 5">
    <name type="scientific">Rhodotorula graminis (strain WP1)</name>
    <dbReference type="NCBI Taxonomy" id="578459"/>
    <lineage>
        <taxon>Eukaryota</taxon>
        <taxon>Fungi</taxon>
        <taxon>Dikarya</taxon>
        <taxon>Basidiomycota</taxon>
        <taxon>Pucciniomycotina</taxon>
        <taxon>Microbotryomycetes</taxon>
        <taxon>Sporidiobolales</taxon>
        <taxon>Sporidiobolaceae</taxon>
        <taxon>Rhodotorula</taxon>
    </lineage>
</organism>
<dbReference type="Gene3D" id="3.90.190.10">
    <property type="entry name" value="Protein tyrosine phosphatase superfamily"/>
    <property type="match status" value="1"/>
</dbReference>
<feature type="region of interest" description="Disordered" evidence="2">
    <location>
        <begin position="189"/>
        <end position="253"/>
    </location>
</feature>
<accession>A0A0P9GK34</accession>
<dbReference type="GO" id="GO:0016791">
    <property type="term" value="F:phosphatase activity"/>
    <property type="evidence" value="ECO:0007669"/>
    <property type="project" value="UniProtKB-ARBA"/>
</dbReference>
<dbReference type="EMBL" id="KQ474082">
    <property type="protein sequence ID" value="KPV73559.1"/>
    <property type="molecule type" value="Genomic_DNA"/>
</dbReference>
<sequence length="654" mass="68595">MPLAAIALASPVKRTFTASPTASPDLGRTPDRQLASPRVLRPKLSVDQVALECPLVAPRRDTRLDGERPVRRGTDTTPSTPPEVPLEPLVGLGVASKDDGAREAVPVVGGGDETLLCSRRAPTPQVLAAERQIRELEGMPQDVQITLAKLCSQHWLSQYNALKRSLVAAAGGPQAGLARPVVAPPPRAPPAYTLPSFTPPASGSTTSLPSTSSLAIPSRPTSRAPSPAPTNSAPPSTPISMPHRSSTPTSLTPSLANFGFNLSADAPTIAPPSSSAAPTAEATGLLASLVQGEPVAVQHCGASVVVSGPVPKVEDVSAVPKVPEMGGLPRPAPSSEEIPGLLPGMQVVNGVAVKTSASHPINISPLVPPELLEYLASNLSDPFLPPSRTPPLALDDDAPFILRPSVATDLISVTAAYYAAPSTLPVSDVAPPPLGNFVLSSCPGKKVRMNGEPKQGGRGAICRDVATDLRRARDDYNVRLVVCCLDDDELAYLGVPWNEYGAALDALEMDVVRLPMVEGFAPSGAEELDGVLSRIVQQYTLRGTSVLAHCRGGIGRAGLVASAWMLKMGLVAGPRDGEGDAALWEGEEPLRIVERVIELVRRRRSIKAIETPHQVSFLLDYVTYLQQGARIVTVDDLAAFLPLSPRPSPSTPHP</sequence>
<evidence type="ECO:0000256" key="1">
    <source>
        <dbReference type="ARBA" id="ARBA00022801"/>
    </source>
</evidence>
<evidence type="ECO:0000313" key="4">
    <source>
        <dbReference type="EMBL" id="KPV73559.1"/>
    </source>
</evidence>
<keyword evidence="5" id="KW-1185">Reference proteome</keyword>
<dbReference type="PANTHER" id="PTHR23339">
    <property type="entry name" value="TYROSINE SPECIFIC PROTEIN PHOSPHATASE AND DUAL SPECIFICITY PROTEIN PHOSPHATASE"/>
    <property type="match status" value="1"/>
</dbReference>
<dbReference type="OMA" id="NGRGAIC"/>